<dbReference type="RefSeq" id="WP_012499903.1">
    <property type="nucleotide sequence ID" value="NC_011026.1"/>
</dbReference>
<dbReference type="HOGENOM" id="CLU_048475_6_0_10"/>
<gene>
    <name evidence="5" type="ordered locus">Ctha_1356</name>
</gene>
<dbReference type="eggNOG" id="COG2105">
    <property type="taxonomic scope" value="Bacteria"/>
</dbReference>
<dbReference type="PANTHER" id="PTHR12935:SF0">
    <property type="entry name" value="GAMMA-GLUTAMYLCYCLOTRANSFERASE"/>
    <property type="match status" value="1"/>
</dbReference>
<dbReference type="InterPro" id="IPR036568">
    <property type="entry name" value="GGCT-like_sf"/>
</dbReference>
<dbReference type="PANTHER" id="PTHR12935">
    <property type="entry name" value="GAMMA-GLUTAMYLCYCLOTRANSFERASE"/>
    <property type="match status" value="1"/>
</dbReference>
<accession>B3QZC6</accession>
<evidence type="ECO:0000313" key="6">
    <source>
        <dbReference type="Proteomes" id="UP000001208"/>
    </source>
</evidence>
<dbReference type="SUPFAM" id="SSF110857">
    <property type="entry name" value="Gamma-glutamyl cyclotransferase-like"/>
    <property type="match status" value="1"/>
</dbReference>
<evidence type="ECO:0000256" key="1">
    <source>
        <dbReference type="ARBA" id="ARBA00023239"/>
    </source>
</evidence>
<name>B3QZC6_CHLT3</name>
<dbReference type="InterPro" id="IPR009288">
    <property type="entry name" value="AIG2-like_dom"/>
</dbReference>
<dbReference type="EMBL" id="CP001100">
    <property type="protein sequence ID" value="ACF13819.1"/>
    <property type="molecule type" value="Genomic_DNA"/>
</dbReference>
<dbReference type="OrthoDB" id="141582at2"/>
<evidence type="ECO:0000259" key="4">
    <source>
        <dbReference type="Pfam" id="PF06094"/>
    </source>
</evidence>
<protein>
    <submittedName>
        <fullName evidence="5">AIG2 family protein</fullName>
    </submittedName>
</protein>
<feature type="binding site" evidence="3">
    <location>
        <begin position="8"/>
        <end position="13"/>
    </location>
    <ligand>
        <name>substrate</name>
    </ligand>
</feature>
<dbReference type="STRING" id="517418.Ctha_1356"/>
<dbReference type="CDD" id="cd06661">
    <property type="entry name" value="GGCT_like"/>
    <property type="match status" value="1"/>
</dbReference>
<evidence type="ECO:0000256" key="3">
    <source>
        <dbReference type="PIRSR" id="PIRSR617939-2"/>
    </source>
</evidence>
<dbReference type="GO" id="GO:0003839">
    <property type="term" value="F:gamma-glutamylcyclotransferase activity"/>
    <property type="evidence" value="ECO:0007669"/>
    <property type="project" value="InterPro"/>
</dbReference>
<dbReference type="InterPro" id="IPR017939">
    <property type="entry name" value="G-Glutamylcylcotransferase"/>
</dbReference>
<sequence>MDEHTVEYFAYGSNMNPIRLHSYRQVYFFSQRPAILRGYELVFNKVSPGNRDQEAGVANIVPRANSFVEGILYEVDEDGLEKLDLFEGVTIGHYYRTDVQVELKNGKTMSAQTYIACNDQIKEGLKPSKEYLGHLLAAKRMLSPNYANRLLAVETAD</sequence>
<keyword evidence="6" id="KW-1185">Reference proteome</keyword>
<dbReference type="Gene3D" id="3.10.490.10">
    <property type="entry name" value="Gamma-glutamyl cyclotransferase-like"/>
    <property type="match status" value="1"/>
</dbReference>
<feature type="binding site" evidence="3">
    <location>
        <position position="131"/>
    </location>
    <ligand>
        <name>substrate</name>
    </ligand>
</feature>
<dbReference type="Pfam" id="PF06094">
    <property type="entry name" value="GGACT"/>
    <property type="match status" value="1"/>
</dbReference>
<proteinExistence type="predicted"/>
<feature type="domain" description="Gamma-glutamylcyclotransferase AIG2-like" evidence="4">
    <location>
        <begin position="8"/>
        <end position="124"/>
    </location>
</feature>
<evidence type="ECO:0000313" key="5">
    <source>
        <dbReference type="EMBL" id="ACF13819.1"/>
    </source>
</evidence>
<dbReference type="AlphaFoldDB" id="B3QZC6"/>
<dbReference type="Proteomes" id="UP000001208">
    <property type="component" value="Chromosome"/>
</dbReference>
<reference evidence="5 6" key="1">
    <citation type="submission" date="2008-06" db="EMBL/GenBank/DDBJ databases">
        <title>Complete sequence of Chloroherpeton thalassium ATCC 35110.</title>
        <authorList>
            <consortium name="US DOE Joint Genome Institute"/>
            <person name="Lucas S."/>
            <person name="Copeland A."/>
            <person name="Lapidus A."/>
            <person name="Glavina del Rio T."/>
            <person name="Dalin E."/>
            <person name="Tice H."/>
            <person name="Bruce D."/>
            <person name="Goodwin L."/>
            <person name="Pitluck S."/>
            <person name="Schmutz J."/>
            <person name="Larimer F."/>
            <person name="Land M."/>
            <person name="Hauser L."/>
            <person name="Kyrpides N."/>
            <person name="Mikhailova N."/>
            <person name="Liu Z."/>
            <person name="Li T."/>
            <person name="Zhao F."/>
            <person name="Overmann J."/>
            <person name="Bryant D.A."/>
            <person name="Richardson P."/>
        </authorList>
    </citation>
    <scope>NUCLEOTIDE SEQUENCE [LARGE SCALE GENOMIC DNA]</scope>
    <source>
        <strain evidence="6">ATCC 35110 / GB-78</strain>
    </source>
</reference>
<dbReference type="InterPro" id="IPR013024">
    <property type="entry name" value="GGCT-like"/>
</dbReference>
<evidence type="ECO:0000256" key="2">
    <source>
        <dbReference type="PIRSR" id="PIRSR617939-1"/>
    </source>
</evidence>
<organism evidence="5 6">
    <name type="scientific">Chloroherpeton thalassium (strain ATCC 35110 / GB-78)</name>
    <dbReference type="NCBI Taxonomy" id="517418"/>
    <lineage>
        <taxon>Bacteria</taxon>
        <taxon>Pseudomonadati</taxon>
        <taxon>Chlorobiota</taxon>
        <taxon>Chlorobiia</taxon>
        <taxon>Chlorobiales</taxon>
        <taxon>Chloroherpetonaceae</taxon>
        <taxon>Chloroherpeton</taxon>
    </lineage>
</organism>
<keyword evidence="1" id="KW-0456">Lyase</keyword>
<feature type="active site" description="Proton acceptor" evidence="2">
    <location>
        <position position="87"/>
    </location>
</feature>
<dbReference type="KEGG" id="cts:Ctha_1356"/>